<dbReference type="Gene3D" id="2.60.120.200">
    <property type="match status" value="2"/>
</dbReference>
<sequence>MLLNTINLPNQFVAQAVNHVAIYQNGVVSIHLKNKLRADFTQLPTTYAIEGVRSIAISPNGEYVCVQTKTQTIRLRAGVRTPFSSVGPFSISDTGQIVMVNVSGGAVQVIEDSTTNLTVAVTDDDRVVCAAGRYMVYNRVRTITAQYADLVLTPVASAKQIVNVSHDNNGKFIIFYADGTMLYDGQTKTPVLPFQGFRGLGDQLITTDYKNEYVLNRWRPYARPEFVRPFKWRVPSPLNALSADTLMLVPGDGVTNATFDKLGLQVAQQGGITIANDAPYGTSGKSFQFNGTSSYIQTVDHANWQLGTRDFTIKINVKIVAIADTFSFIYNKGGTGNLTAATIVLRAMKATKAFRLSMANAYAAWDVADVEFGAFEYGEWNQVVITRSGSKIRCFQNGKLLATVTSSTSLNPFAGLGVQLGHCRIANFNTGTLAYMLNGNIHNFQLLNYAEHRTDYYAECYPETYQLPPFPQSFFVTDAPITYTFTKTNGVTLENPATIGTDTVILASGNQDTLDIKFSQALNLSTSDWTLEWSSQNLEAAAGYCAHIALLPETGAFGITARYGDDGFSNRLQFGGLISQPSQIFNVPFNKTTLLNALRKYTMVKQGQNISVYVDSIKQDFAVGTSQTYDTATFAPDADITAIKRVRLGNISSGGSTLSAKHGPVKLTMSAKPPVGFTVFNNAGTLSPLLTNNGGASVSSGVVNMGNNQYLSMATNPTLVPGTGDFEIEMEVYFNAMPAAVSGYVVQPLLFWGTFATTGQPINFDICYIHSSGTPRLTFGTRYDSATTHNMTYNTTMATGRWYSLRWRRTAGVLKLIMDGTEVMSVSYPHAIDYDTAQPIYIGRRLAGSAGEIIWYSNMQVRKFQIKIG</sequence>
<dbReference type="EMBL" id="PQ015379">
    <property type="protein sequence ID" value="XDJ15029.1"/>
    <property type="molecule type" value="Genomic_DNA"/>
</dbReference>
<dbReference type="InterPro" id="IPR013320">
    <property type="entry name" value="ConA-like_dom_sf"/>
</dbReference>
<evidence type="ECO:0008006" key="2">
    <source>
        <dbReference type="Google" id="ProtNLM"/>
    </source>
</evidence>
<name>A0AB39CDF8_9VIRU</name>
<reference evidence="1" key="1">
    <citation type="submission" date="2024-07" db="EMBL/GenBank/DDBJ databases">
        <authorList>
            <person name="Bringhurst R.M."/>
            <person name="Homer T.E."/>
        </authorList>
    </citation>
    <scope>NUCLEOTIDE SEQUENCE</scope>
</reference>
<organism evidence="1">
    <name type="scientific">Pseudomonas phage HRDY3</name>
    <dbReference type="NCBI Taxonomy" id="3236930"/>
    <lineage>
        <taxon>Viruses</taxon>
    </lineage>
</organism>
<dbReference type="SUPFAM" id="SSF49899">
    <property type="entry name" value="Concanavalin A-like lectins/glucanases"/>
    <property type="match status" value="2"/>
</dbReference>
<protein>
    <recommendedName>
        <fullName evidence="2">Tail fiber protein</fullName>
    </recommendedName>
</protein>
<accession>A0AB39CDF8</accession>
<evidence type="ECO:0000313" key="1">
    <source>
        <dbReference type="EMBL" id="XDJ15029.1"/>
    </source>
</evidence>
<dbReference type="Pfam" id="PF13385">
    <property type="entry name" value="Laminin_G_3"/>
    <property type="match status" value="1"/>
</dbReference>
<proteinExistence type="predicted"/>
<dbReference type="SUPFAM" id="SSF82171">
    <property type="entry name" value="DPP6 N-terminal domain-like"/>
    <property type="match status" value="1"/>
</dbReference>